<evidence type="ECO:0000256" key="1">
    <source>
        <dbReference type="ARBA" id="ARBA00007176"/>
    </source>
</evidence>
<dbReference type="Proteomes" id="UP000076078">
    <property type="component" value="Unassembled WGS sequence"/>
</dbReference>
<dbReference type="Pfam" id="PF10209">
    <property type="entry name" value="DUF2340"/>
    <property type="match status" value="1"/>
</dbReference>
<accession>A0A152A882</accession>
<comment type="similarity">
    <text evidence="1">Belongs to the UPF0538 family.</text>
</comment>
<reference evidence="2 3" key="1">
    <citation type="submission" date="2015-12" db="EMBL/GenBank/DDBJ databases">
        <title>Dictyostelia acquired genes for synthesis and detection of signals that induce cell-type specialization by lateral gene transfer from prokaryotes.</title>
        <authorList>
            <person name="Gloeckner G."/>
            <person name="Schaap P."/>
        </authorList>
    </citation>
    <scope>NUCLEOTIDE SEQUENCE [LARGE SCALE GENOMIC DNA]</scope>
    <source>
        <strain evidence="2 3">TK</strain>
    </source>
</reference>
<protein>
    <submittedName>
        <fullName evidence="2">Uncharacterized protein</fullName>
    </submittedName>
</protein>
<dbReference type="AlphaFoldDB" id="A0A152A882"/>
<keyword evidence="3" id="KW-1185">Reference proteome</keyword>
<evidence type="ECO:0000313" key="3">
    <source>
        <dbReference type="Proteomes" id="UP000076078"/>
    </source>
</evidence>
<dbReference type="PANTHER" id="PTHR18444">
    <property type="entry name" value="UPF0538 FAMILY MEMBER"/>
    <property type="match status" value="1"/>
</dbReference>
<gene>
    <name evidence="2" type="ORF">DLAC_01281</name>
</gene>
<dbReference type="OrthoDB" id="937at2759"/>
<comment type="caution">
    <text evidence="2">The sequence shown here is derived from an EMBL/GenBank/DDBJ whole genome shotgun (WGS) entry which is preliminary data.</text>
</comment>
<organism evidence="2 3">
    <name type="scientific">Tieghemostelium lacteum</name>
    <name type="common">Slime mold</name>
    <name type="synonym">Dictyostelium lacteum</name>
    <dbReference type="NCBI Taxonomy" id="361077"/>
    <lineage>
        <taxon>Eukaryota</taxon>
        <taxon>Amoebozoa</taxon>
        <taxon>Evosea</taxon>
        <taxon>Eumycetozoa</taxon>
        <taxon>Dictyostelia</taxon>
        <taxon>Dictyosteliales</taxon>
        <taxon>Raperosteliaceae</taxon>
        <taxon>Tieghemostelium</taxon>
    </lineage>
</organism>
<proteinExistence type="inferred from homology"/>
<dbReference type="InParanoid" id="A0A152A882"/>
<dbReference type="EMBL" id="LODT01000004">
    <property type="protein sequence ID" value="KYR02442.1"/>
    <property type="molecule type" value="Genomic_DNA"/>
</dbReference>
<sequence>MSTEPESPKLLIIRVIKSMEYRTIKNLILKDIDLNIKVSELKDIITKTLQTAPGFAPFRTKPFDTLKIFFIPHKQKPNNLTINLDNDHYFLKDDATLAESGVVYETEISYFIMSEYETYKQNPQVKW</sequence>
<dbReference type="PANTHER" id="PTHR18444:SF9">
    <property type="entry name" value="UPF0538 PROTEIN C2ORF76"/>
    <property type="match status" value="1"/>
</dbReference>
<dbReference type="OMA" id="YRNVKNH"/>
<dbReference type="InterPro" id="IPR018794">
    <property type="entry name" value="UPF0538"/>
</dbReference>
<evidence type="ECO:0000313" key="2">
    <source>
        <dbReference type="EMBL" id="KYR02442.1"/>
    </source>
</evidence>
<name>A0A152A882_TIELA</name>